<accession>A0ABX2B3R3</accession>
<evidence type="ECO:0000313" key="3">
    <source>
        <dbReference type="Proteomes" id="UP000820977"/>
    </source>
</evidence>
<gene>
    <name evidence="2" type="ORF">HPS54_08950</name>
</gene>
<dbReference type="Pfam" id="PF23343">
    <property type="entry name" value="REP_ORF2-G2P"/>
    <property type="match status" value="1"/>
</dbReference>
<evidence type="ECO:0000313" key="2">
    <source>
        <dbReference type="EMBL" id="NPE25637.1"/>
    </source>
</evidence>
<dbReference type="RefSeq" id="WP_216653062.1">
    <property type="nucleotide sequence ID" value="NZ_JABKKJ010000014.1"/>
</dbReference>
<comment type="caution">
    <text evidence="2">The sequence shown here is derived from an EMBL/GenBank/DDBJ whole genome shotgun (WGS) entry which is preliminary data.</text>
</comment>
<reference evidence="2 3" key="1">
    <citation type="submission" date="2020-05" db="EMBL/GenBank/DDBJ databases">
        <title>Distinct polysaccharide utilization as determinants for interspecies competition between intestinal Prevotella spp.</title>
        <authorList>
            <person name="Galvez E.J.C."/>
            <person name="Iljazovic A."/>
            <person name="Strowig T."/>
        </authorList>
    </citation>
    <scope>NUCLEOTIDE SEQUENCE [LARGE SCALE GENOMIC DNA]</scope>
    <source>
        <strain evidence="2 3">PCHR</strain>
    </source>
</reference>
<sequence>MDDRVGSPGTVFGRDFCNSHKSPVYMKKLLSKINLRGFIGYGSRRDLQLYIKRVRDRLFRKTNEKIRFYAVLEYGPVHFRPHFHILFYFNSSEALEIMSQVVRKSWTFGRVDYSLSRGKCSSYVSSYVNSTVSLPRLFACDALKPFSSHSNFFAQGFYRRKKEEIYENAPNSFAGISRVLNGENVILNPWRSLTSLFFPRCRKFDDKSYSELYESYTVLRECEQEFKFTSLSHLTSILMSMVQDFINEDYVVPSDHYSPPVFIKYSVY</sequence>
<name>A0ABX2B3R3_9BACT</name>
<dbReference type="EMBL" id="JABKKJ010000014">
    <property type="protein sequence ID" value="NPE25637.1"/>
    <property type="molecule type" value="Genomic_DNA"/>
</dbReference>
<organism evidence="2 3">
    <name type="scientific">Xylanibacter caecicola</name>
    <dbReference type="NCBI Taxonomy" id="2736294"/>
    <lineage>
        <taxon>Bacteria</taxon>
        <taxon>Pseudomonadati</taxon>
        <taxon>Bacteroidota</taxon>
        <taxon>Bacteroidia</taxon>
        <taxon>Bacteroidales</taxon>
        <taxon>Prevotellaceae</taxon>
        <taxon>Xylanibacter</taxon>
    </lineage>
</organism>
<dbReference type="Proteomes" id="UP000820977">
    <property type="component" value="Unassembled WGS sequence"/>
</dbReference>
<keyword evidence="3" id="KW-1185">Reference proteome</keyword>
<proteinExistence type="predicted"/>
<evidence type="ECO:0000259" key="1">
    <source>
        <dbReference type="Pfam" id="PF23343"/>
    </source>
</evidence>
<feature type="domain" description="Replication-associated protein ORF2/G2P" evidence="1">
    <location>
        <begin position="44"/>
        <end position="129"/>
    </location>
</feature>
<protein>
    <recommendedName>
        <fullName evidence="1">Replication-associated protein ORF2/G2P domain-containing protein</fullName>
    </recommendedName>
</protein>
<dbReference type="InterPro" id="IPR056906">
    <property type="entry name" value="ORF2/G2P_dom"/>
</dbReference>